<proteinExistence type="predicted"/>
<dbReference type="EMBL" id="JAATIQ010000188">
    <property type="protein sequence ID" value="KAF4372290.1"/>
    <property type="molecule type" value="Genomic_DNA"/>
</dbReference>
<organism evidence="2 3">
    <name type="scientific">Cannabis sativa</name>
    <name type="common">Hemp</name>
    <name type="synonym">Marijuana</name>
    <dbReference type="NCBI Taxonomy" id="3483"/>
    <lineage>
        <taxon>Eukaryota</taxon>
        <taxon>Viridiplantae</taxon>
        <taxon>Streptophyta</taxon>
        <taxon>Embryophyta</taxon>
        <taxon>Tracheophyta</taxon>
        <taxon>Spermatophyta</taxon>
        <taxon>Magnoliopsida</taxon>
        <taxon>eudicotyledons</taxon>
        <taxon>Gunneridae</taxon>
        <taxon>Pentapetalae</taxon>
        <taxon>rosids</taxon>
        <taxon>fabids</taxon>
        <taxon>Rosales</taxon>
        <taxon>Cannabaceae</taxon>
        <taxon>Cannabis</taxon>
    </lineage>
</organism>
<evidence type="ECO:0000313" key="2">
    <source>
        <dbReference type="EMBL" id="KAF4372290.1"/>
    </source>
</evidence>
<protein>
    <submittedName>
        <fullName evidence="2">Uncharacterized protein</fullName>
    </submittedName>
</protein>
<feature type="chain" id="PRO_5029625236" evidence="1">
    <location>
        <begin position="28"/>
        <end position="70"/>
    </location>
</feature>
<gene>
    <name evidence="2" type="ORF">G4B88_007034</name>
</gene>
<comment type="caution">
    <text evidence="2">The sequence shown here is derived from an EMBL/GenBank/DDBJ whole genome shotgun (WGS) entry which is preliminary data.</text>
</comment>
<keyword evidence="1" id="KW-0732">Signal</keyword>
<accession>A0A7J6FR34</accession>
<evidence type="ECO:0000313" key="3">
    <source>
        <dbReference type="Proteomes" id="UP000583929"/>
    </source>
</evidence>
<evidence type="ECO:0000256" key="1">
    <source>
        <dbReference type="SAM" id="SignalP"/>
    </source>
</evidence>
<dbReference type="Proteomes" id="UP000583929">
    <property type="component" value="Unassembled WGS sequence"/>
</dbReference>
<dbReference type="AlphaFoldDB" id="A0A7J6FR34"/>
<name>A0A7J6FR34_CANSA</name>
<keyword evidence="3" id="KW-1185">Reference proteome</keyword>
<reference evidence="2 3" key="1">
    <citation type="journal article" date="2020" name="bioRxiv">
        <title>Sequence and annotation of 42 cannabis genomes reveals extensive copy number variation in cannabinoid synthesis and pathogen resistance genes.</title>
        <authorList>
            <person name="Mckernan K.J."/>
            <person name="Helbert Y."/>
            <person name="Kane L.T."/>
            <person name="Ebling H."/>
            <person name="Zhang L."/>
            <person name="Liu B."/>
            <person name="Eaton Z."/>
            <person name="Mclaughlin S."/>
            <person name="Kingan S."/>
            <person name="Baybayan P."/>
            <person name="Concepcion G."/>
            <person name="Jordan M."/>
            <person name="Riva A."/>
            <person name="Barbazuk W."/>
            <person name="Harkins T."/>
        </authorList>
    </citation>
    <scope>NUCLEOTIDE SEQUENCE [LARGE SCALE GENOMIC DNA]</scope>
    <source>
        <strain evidence="3">cv. Jamaican Lion 4</strain>
        <tissue evidence="2">Leaf</tissue>
    </source>
</reference>
<sequence length="70" mass="7757">MMMMMKRSIVLFAVIITMVNNMGLCFGTRVAHSVTLVPSNRCYIEEKLDIEIDSISNHMQLVSPAVGIVG</sequence>
<feature type="signal peptide" evidence="1">
    <location>
        <begin position="1"/>
        <end position="27"/>
    </location>
</feature>